<evidence type="ECO:0000313" key="4">
    <source>
        <dbReference type="Proteomes" id="UP001144096"/>
    </source>
</evidence>
<sequence length="240" mass="24830">MNCSDLRESLSARIDGEQPAVADDVLDRHLAGCPACRDWQERATALRRATLVREAPRVPDLTARILAEVPAPRPEPWRLRVALGLVALVQSGLGLAELLGADVGHAAHGGLVHLGNESAAWNVAVGIGLLWAALRPSAAAGLLPALGGFVVVLGVVSGVDLSTGQVAIDRVASHALVVAGVALLFAVRQQHARQPAPPSADRVPAPGASGTGESGDVVGGVPERPQRRRFPQLPTGRRAA</sequence>
<feature type="domain" description="Putative zinc-finger" evidence="2">
    <location>
        <begin position="3"/>
        <end position="37"/>
    </location>
</feature>
<dbReference type="Pfam" id="PF13490">
    <property type="entry name" value="zf-HC2"/>
    <property type="match status" value="1"/>
</dbReference>
<name>A0A9X2SMR0_9PSEU</name>
<keyword evidence="4" id="KW-1185">Reference proteome</keyword>
<reference evidence="3" key="1">
    <citation type="submission" date="2022-06" db="EMBL/GenBank/DDBJ databases">
        <title>Amycolatopsis iheyaensis sp. nov., a new species of the genus Amycolatopsis isolated from soil in Iheya island, Japan.</title>
        <authorList>
            <person name="Ngamcharungchit C."/>
            <person name="Kanto H."/>
            <person name="Take A."/>
            <person name="Intra B."/>
            <person name="Matsumoto A."/>
            <person name="Panbangred W."/>
            <person name="Inahashi Y."/>
        </authorList>
    </citation>
    <scope>NUCLEOTIDE SEQUENCE</scope>
    <source>
        <strain evidence="3">OK19-0408</strain>
    </source>
</reference>
<accession>A0A9X2SMR0</accession>
<dbReference type="AlphaFoldDB" id="A0A9X2SMR0"/>
<dbReference type="EMBL" id="JAMXQV010000022">
    <property type="protein sequence ID" value="MCR6487884.1"/>
    <property type="molecule type" value="Genomic_DNA"/>
</dbReference>
<evidence type="ECO:0000256" key="1">
    <source>
        <dbReference type="SAM" id="MobiDB-lite"/>
    </source>
</evidence>
<feature type="region of interest" description="Disordered" evidence="1">
    <location>
        <begin position="194"/>
        <end position="240"/>
    </location>
</feature>
<proteinExistence type="predicted"/>
<dbReference type="Proteomes" id="UP001144096">
    <property type="component" value="Unassembled WGS sequence"/>
</dbReference>
<evidence type="ECO:0000259" key="2">
    <source>
        <dbReference type="Pfam" id="PF13490"/>
    </source>
</evidence>
<organism evidence="3 4">
    <name type="scientific">Amycolatopsis iheyensis</name>
    <dbReference type="NCBI Taxonomy" id="2945988"/>
    <lineage>
        <taxon>Bacteria</taxon>
        <taxon>Bacillati</taxon>
        <taxon>Actinomycetota</taxon>
        <taxon>Actinomycetes</taxon>
        <taxon>Pseudonocardiales</taxon>
        <taxon>Pseudonocardiaceae</taxon>
        <taxon>Amycolatopsis</taxon>
    </lineage>
</organism>
<dbReference type="InterPro" id="IPR027383">
    <property type="entry name" value="Znf_put"/>
</dbReference>
<comment type="caution">
    <text evidence="3">The sequence shown here is derived from an EMBL/GenBank/DDBJ whole genome shotgun (WGS) entry which is preliminary data.</text>
</comment>
<evidence type="ECO:0000313" key="3">
    <source>
        <dbReference type="EMBL" id="MCR6487884.1"/>
    </source>
</evidence>
<dbReference type="RefSeq" id="WP_257924454.1">
    <property type="nucleotide sequence ID" value="NZ_JAMXQV010000022.1"/>
</dbReference>
<gene>
    <name evidence="3" type="ORF">M8542_34170</name>
</gene>
<protein>
    <submittedName>
        <fullName evidence="3">Zf-HC2 domain-containing protein</fullName>
    </submittedName>
</protein>